<evidence type="ECO:0000313" key="3">
    <source>
        <dbReference type="Proteomes" id="UP000031192"/>
    </source>
</evidence>
<proteinExistence type="predicted"/>
<gene>
    <name evidence="2" type="ORF">MGU_09485</name>
</gene>
<dbReference type="AlphaFoldDB" id="A0A0B4HUN4"/>
<evidence type="ECO:0000313" key="2">
    <source>
        <dbReference type="EMBL" id="KID83204.1"/>
    </source>
</evidence>
<accession>A0A0B4HUN4</accession>
<feature type="compositionally biased region" description="Basic residues" evidence="1">
    <location>
        <begin position="284"/>
        <end position="293"/>
    </location>
</feature>
<feature type="compositionally biased region" description="Polar residues" evidence="1">
    <location>
        <begin position="248"/>
        <end position="272"/>
    </location>
</feature>
<feature type="compositionally biased region" description="Polar residues" evidence="1">
    <location>
        <begin position="228"/>
        <end position="241"/>
    </location>
</feature>
<name>A0A0B4HUN4_METGA</name>
<feature type="compositionally biased region" description="Pro residues" evidence="1">
    <location>
        <begin position="179"/>
        <end position="192"/>
    </location>
</feature>
<protein>
    <submittedName>
        <fullName evidence="2">Uncharacterized protein</fullName>
    </submittedName>
</protein>
<sequence length="299" mass="32887">MSRQPTFTSIIHLRDFVDAITADPTRENAPNYVEIQTDLNIFEEDGFHDPNIATDPIGTRIHTYLTQEQRELYLPGAFFYADGRCFTALSMNGTLEISTQTLSLMRQPRHFTIETSAYDASKAAPAHFSVVCFLEGTKRWRKVKTPASGALLSVTAKIAGRTRDTNLLALRVLDLAYLPRPPSAPTPTPTDTPPSNRSDRWRGRVPSTSTPSKRPRISDPANEAANPSDRNTTLPDASSSALVFPHSELTTEPISAPISPSTTADPEESSPTPGMPLVSDGGARPRRNRHPPKKWVDVE</sequence>
<comment type="caution">
    <text evidence="2">The sequence shown here is derived from an EMBL/GenBank/DDBJ whole genome shotgun (WGS) entry which is preliminary data.</text>
</comment>
<reference evidence="2 3" key="1">
    <citation type="journal article" date="2014" name="Proc. Natl. Acad. Sci. U.S.A.">
        <title>Trajectory and genomic determinants of fungal-pathogen speciation and host adaptation.</title>
        <authorList>
            <person name="Hu X."/>
            <person name="Xiao G."/>
            <person name="Zheng P."/>
            <person name="Shang Y."/>
            <person name="Su Y."/>
            <person name="Zhang X."/>
            <person name="Liu X."/>
            <person name="Zhan S."/>
            <person name="St Leger R.J."/>
            <person name="Wang C."/>
        </authorList>
    </citation>
    <scope>NUCLEOTIDE SEQUENCE [LARGE SCALE GENOMIC DNA]</scope>
    <source>
        <strain evidence="2 3">ARSEF 977</strain>
    </source>
</reference>
<dbReference type="HOGENOM" id="CLU_072632_0_0_1"/>
<dbReference type="EMBL" id="AZNH01000064">
    <property type="protein sequence ID" value="KID83204.1"/>
    <property type="molecule type" value="Genomic_DNA"/>
</dbReference>
<dbReference type="OrthoDB" id="5098281at2759"/>
<dbReference type="Proteomes" id="UP000031192">
    <property type="component" value="Unassembled WGS sequence"/>
</dbReference>
<feature type="region of interest" description="Disordered" evidence="1">
    <location>
        <begin position="178"/>
        <end position="299"/>
    </location>
</feature>
<keyword evidence="3" id="KW-1185">Reference proteome</keyword>
<evidence type="ECO:0000256" key="1">
    <source>
        <dbReference type="SAM" id="MobiDB-lite"/>
    </source>
</evidence>
<organism evidence="2 3">
    <name type="scientific">Metarhizium guizhouense (strain ARSEF 977)</name>
    <dbReference type="NCBI Taxonomy" id="1276136"/>
    <lineage>
        <taxon>Eukaryota</taxon>
        <taxon>Fungi</taxon>
        <taxon>Dikarya</taxon>
        <taxon>Ascomycota</taxon>
        <taxon>Pezizomycotina</taxon>
        <taxon>Sordariomycetes</taxon>
        <taxon>Hypocreomycetidae</taxon>
        <taxon>Hypocreales</taxon>
        <taxon>Clavicipitaceae</taxon>
        <taxon>Metarhizium</taxon>
    </lineage>
</organism>